<feature type="domain" description="Heterokaryon incompatibility" evidence="2">
    <location>
        <begin position="49"/>
        <end position="182"/>
    </location>
</feature>
<feature type="repeat" description="ANK" evidence="1">
    <location>
        <begin position="706"/>
        <end position="730"/>
    </location>
</feature>
<dbReference type="EMBL" id="JAGMVJ010000016">
    <property type="protein sequence ID" value="KAH7079569.1"/>
    <property type="molecule type" value="Genomic_DNA"/>
</dbReference>
<dbReference type="Pfam" id="PF06985">
    <property type="entry name" value="HET"/>
    <property type="match status" value="1"/>
</dbReference>
<dbReference type="PROSITE" id="PS50297">
    <property type="entry name" value="ANK_REP_REGION"/>
    <property type="match status" value="2"/>
</dbReference>
<dbReference type="Pfam" id="PF00023">
    <property type="entry name" value="Ank"/>
    <property type="match status" value="1"/>
</dbReference>
<accession>A0A8K0R1D6</accession>
<dbReference type="SMART" id="SM00248">
    <property type="entry name" value="ANK"/>
    <property type="match status" value="5"/>
</dbReference>
<dbReference type="OrthoDB" id="194358at2759"/>
<dbReference type="InterPro" id="IPR052895">
    <property type="entry name" value="HetReg/Transcr_Mod"/>
</dbReference>
<dbReference type="InterPro" id="IPR002110">
    <property type="entry name" value="Ankyrin_rpt"/>
</dbReference>
<dbReference type="InterPro" id="IPR010730">
    <property type="entry name" value="HET"/>
</dbReference>
<sequence>MPAYHYTPLSTEHGSIRLLRLLPNKDRSTNIECELFEYALDDENRDHQYDALSYVWGNPGETLPVFIDGCRVHVTANLHAALSSLRNHRLDRVFWIDAICINQNDNKEKGDQIQSMAKIYSRANRVVVWLGEAANDSDLVIEAIRSAGGKKRTITSDSERIESAGQALLQRPWFRRIWILQEVAAARSIQIACGSGRIDGYAFCLGFDSLNIISRAQQRVQGLISSVTYLIRNAMFRPGYSNGSSNKLTLGIHPLGGLIDMYHAHEATKKHDKVYALLGMCSDDPSKAGLFPDYDVTWDQLLQRLLKYLISDQISVKTWGDRQAAVIGSRGHPIGRVVSVEPDPIHGDRQRLKVRLIEKRRYGKDTDIYSRHWILQATAIPIQPGDFVCLLRGASAPTIIRLCKDYFTIIDVPALKPTDRIPTMLPDRTFILVWDWETRSQESQEERDYETCIRKIDCRSEQPELGIGRHHARATRSWHIAQILGDTLRLDIAYAKNKRSGSYSLANIAKTMECRGREAVNDFEMAIKHAASGTFEDLVDRMPLDLAVEKRYSSNNALPDFLLSDFGLNLELETRHKGPKPLLWAVQGGHDAFVELLLHSTHKRAGQLLLQAAKGGHTALVRLLLEEGKINIDMRDKNEETPLFKAANCGHDAIVELLLKSGKTNINRRNRAGETPLFRAAVLGHVAVVRLLLETDGIEINIWDDDGRSLLSSAVKFGHTAVVRLLLTKGKANVEISALYNSELIRQAAERGHAAVLELLLETGKFNVDGGLSKKIQGQIDDLMPPAQLRDFEMTWGSDMHQPEKSALEDVARVLLEASKNEPR</sequence>
<dbReference type="InterPro" id="IPR036770">
    <property type="entry name" value="Ankyrin_rpt-contain_sf"/>
</dbReference>
<evidence type="ECO:0000313" key="4">
    <source>
        <dbReference type="Proteomes" id="UP000813461"/>
    </source>
</evidence>
<evidence type="ECO:0000256" key="1">
    <source>
        <dbReference type="PROSITE-ProRule" id="PRU00023"/>
    </source>
</evidence>
<dbReference type="Proteomes" id="UP000813461">
    <property type="component" value="Unassembled WGS sequence"/>
</dbReference>
<dbReference type="AlphaFoldDB" id="A0A8K0R1D6"/>
<dbReference type="SUPFAM" id="SSF48403">
    <property type="entry name" value="Ankyrin repeat"/>
    <property type="match status" value="1"/>
</dbReference>
<dbReference type="PROSITE" id="PS50088">
    <property type="entry name" value="ANK_REPEAT"/>
    <property type="match status" value="2"/>
</dbReference>
<feature type="repeat" description="ANK" evidence="1">
    <location>
        <begin position="672"/>
        <end position="694"/>
    </location>
</feature>
<dbReference type="Gene3D" id="1.25.40.20">
    <property type="entry name" value="Ankyrin repeat-containing domain"/>
    <property type="match status" value="1"/>
</dbReference>
<gene>
    <name evidence="3" type="ORF">FB567DRAFT_571692</name>
</gene>
<organism evidence="3 4">
    <name type="scientific">Paraphoma chrysanthemicola</name>
    <dbReference type="NCBI Taxonomy" id="798071"/>
    <lineage>
        <taxon>Eukaryota</taxon>
        <taxon>Fungi</taxon>
        <taxon>Dikarya</taxon>
        <taxon>Ascomycota</taxon>
        <taxon>Pezizomycotina</taxon>
        <taxon>Dothideomycetes</taxon>
        <taxon>Pleosporomycetidae</taxon>
        <taxon>Pleosporales</taxon>
        <taxon>Pleosporineae</taxon>
        <taxon>Phaeosphaeriaceae</taxon>
        <taxon>Paraphoma</taxon>
    </lineage>
</organism>
<keyword evidence="1" id="KW-0040">ANK repeat</keyword>
<reference evidence="3" key="1">
    <citation type="journal article" date="2021" name="Nat. Commun.">
        <title>Genetic determinants of endophytism in the Arabidopsis root mycobiome.</title>
        <authorList>
            <person name="Mesny F."/>
            <person name="Miyauchi S."/>
            <person name="Thiergart T."/>
            <person name="Pickel B."/>
            <person name="Atanasova L."/>
            <person name="Karlsson M."/>
            <person name="Huettel B."/>
            <person name="Barry K.W."/>
            <person name="Haridas S."/>
            <person name="Chen C."/>
            <person name="Bauer D."/>
            <person name="Andreopoulos W."/>
            <person name="Pangilinan J."/>
            <person name="LaButti K."/>
            <person name="Riley R."/>
            <person name="Lipzen A."/>
            <person name="Clum A."/>
            <person name="Drula E."/>
            <person name="Henrissat B."/>
            <person name="Kohler A."/>
            <person name="Grigoriev I.V."/>
            <person name="Martin F.M."/>
            <person name="Hacquard S."/>
        </authorList>
    </citation>
    <scope>NUCLEOTIDE SEQUENCE</scope>
    <source>
        <strain evidence="3">MPI-SDFR-AT-0120</strain>
    </source>
</reference>
<protein>
    <recommendedName>
        <fullName evidence="2">Heterokaryon incompatibility domain-containing protein</fullName>
    </recommendedName>
</protein>
<evidence type="ECO:0000313" key="3">
    <source>
        <dbReference type="EMBL" id="KAH7079569.1"/>
    </source>
</evidence>
<dbReference type="PANTHER" id="PTHR24148:SF78">
    <property type="entry name" value="HETEROKARYON INCOMPATIBILITY DOMAIN-CONTAINING PROTEIN"/>
    <property type="match status" value="1"/>
</dbReference>
<dbReference type="PANTHER" id="PTHR24148">
    <property type="entry name" value="ANKYRIN REPEAT DOMAIN-CONTAINING PROTEIN 39 HOMOLOG-RELATED"/>
    <property type="match status" value="1"/>
</dbReference>
<keyword evidence="4" id="KW-1185">Reference proteome</keyword>
<evidence type="ECO:0000259" key="2">
    <source>
        <dbReference type="Pfam" id="PF06985"/>
    </source>
</evidence>
<dbReference type="Pfam" id="PF12796">
    <property type="entry name" value="Ank_2"/>
    <property type="match status" value="1"/>
</dbReference>
<proteinExistence type="predicted"/>
<name>A0A8K0R1D6_9PLEO</name>
<comment type="caution">
    <text evidence="3">The sequence shown here is derived from an EMBL/GenBank/DDBJ whole genome shotgun (WGS) entry which is preliminary data.</text>
</comment>